<evidence type="ECO:0000313" key="2">
    <source>
        <dbReference type="Proteomes" id="UP000789702"/>
    </source>
</evidence>
<protein>
    <submittedName>
        <fullName evidence="1">5430_t:CDS:1</fullName>
    </submittedName>
</protein>
<sequence length="46" mass="5255">DMYACAQLLTLRLYMIVDQSEPVASTHSSHDTLLAEFIKQDLEMPE</sequence>
<evidence type="ECO:0000313" key="1">
    <source>
        <dbReference type="EMBL" id="CAG8772972.1"/>
    </source>
</evidence>
<accession>A0ACA9R1P2</accession>
<feature type="non-terminal residue" evidence="1">
    <location>
        <position position="1"/>
    </location>
</feature>
<keyword evidence="2" id="KW-1185">Reference proteome</keyword>
<proteinExistence type="predicted"/>
<reference evidence="1" key="1">
    <citation type="submission" date="2021-06" db="EMBL/GenBank/DDBJ databases">
        <authorList>
            <person name="Kallberg Y."/>
            <person name="Tangrot J."/>
            <person name="Rosling A."/>
        </authorList>
    </citation>
    <scope>NUCLEOTIDE SEQUENCE</scope>
    <source>
        <strain evidence="1">IL203A</strain>
    </source>
</reference>
<organism evidence="1 2">
    <name type="scientific">Dentiscutata heterogama</name>
    <dbReference type="NCBI Taxonomy" id="1316150"/>
    <lineage>
        <taxon>Eukaryota</taxon>
        <taxon>Fungi</taxon>
        <taxon>Fungi incertae sedis</taxon>
        <taxon>Mucoromycota</taxon>
        <taxon>Glomeromycotina</taxon>
        <taxon>Glomeromycetes</taxon>
        <taxon>Diversisporales</taxon>
        <taxon>Gigasporaceae</taxon>
        <taxon>Dentiscutata</taxon>
    </lineage>
</organism>
<name>A0ACA9R1P2_9GLOM</name>
<gene>
    <name evidence="1" type="ORF">DHETER_LOCUS15949</name>
</gene>
<dbReference type="EMBL" id="CAJVPU010058010">
    <property type="protein sequence ID" value="CAG8772972.1"/>
    <property type="molecule type" value="Genomic_DNA"/>
</dbReference>
<dbReference type="Proteomes" id="UP000789702">
    <property type="component" value="Unassembled WGS sequence"/>
</dbReference>
<comment type="caution">
    <text evidence="1">The sequence shown here is derived from an EMBL/GenBank/DDBJ whole genome shotgun (WGS) entry which is preliminary data.</text>
</comment>